<evidence type="ECO:0000313" key="2">
    <source>
        <dbReference type="Proteomes" id="UP000825935"/>
    </source>
</evidence>
<gene>
    <name evidence="1" type="ORF">KP509_25G073200</name>
</gene>
<keyword evidence="2" id="KW-1185">Reference proteome</keyword>
<proteinExistence type="predicted"/>
<dbReference type="EMBL" id="CM035430">
    <property type="protein sequence ID" value="KAH7299110.1"/>
    <property type="molecule type" value="Genomic_DNA"/>
</dbReference>
<dbReference type="AlphaFoldDB" id="A0A8T2RSF5"/>
<evidence type="ECO:0000313" key="1">
    <source>
        <dbReference type="EMBL" id="KAH7299110.1"/>
    </source>
</evidence>
<dbReference type="Proteomes" id="UP000825935">
    <property type="component" value="Chromosome 25"/>
</dbReference>
<reference evidence="1" key="1">
    <citation type="submission" date="2021-08" db="EMBL/GenBank/DDBJ databases">
        <title>WGS assembly of Ceratopteris richardii.</title>
        <authorList>
            <person name="Marchant D.B."/>
            <person name="Chen G."/>
            <person name="Jenkins J."/>
            <person name="Shu S."/>
            <person name="Leebens-Mack J."/>
            <person name="Grimwood J."/>
            <person name="Schmutz J."/>
            <person name="Soltis P."/>
            <person name="Soltis D."/>
            <person name="Chen Z.-H."/>
        </authorList>
    </citation>
    <scope>NUCLEOTIDE SEQUENCE</scope>
    <source>
        <strain evidence="1">Whitten #5841</strain>
        <tissue evidence="1">Leaf</tissue>
    </source>
</reference>
<organism evidence="1 2">
    <name type="scientific">Ceratopteris richardii</name>
    <name type="common">Triangle waterfern</name>
    <dbReference type="NCBI Taxonomy" id="49495"/>
    <lineage>
        <taxon>Eukaryota</taxon>
        <taxon>Viridiplantae</taxon>
        <taxon>Streptophyta</taxon>
        <taxon>Embryophyta</taxon>
        <taxon>Tracheophyta</taxon>
        <taxon>Polypodiopsida</taxon>
        <taxon>Polypodiidae</taxon>
        <taxon>Polypodiales</taxon>
        <taxon>Pteridineae</taxon>
        <taxon>Pteridaceae</taxon>
        <taxon>Parkerioideae</taxon>
        <taxon>Ceratopteris</taxon>
    </lineage>
</organism>
<comment type="caution">
    <text evidence="1">The sequence shown here is derived from an EMBL/GenBank/DDBJ whole genome shotgun (WGS) entry which is preliminary data.</text>
</comment>
<accession>A0A8T2RSF5</accession>
<name>A0A8T2RSF5_CERRI</name>
<protein>
    <recommendedName>
        <fullName evidence="3">Metallothionein-like protein</fullName>
    </recommendedName>
</protein>
<evidence type="ECO:0008006" key="3">
    <source>
        <dbReference type="Google" id="ProtNLM"/>
    </source>
</evidence>
<sequence>MSSCGGCNCGSSCGCGSGCKCGKKIIDESFLDAPREVAVDGSACACGSNCSAARTPVLVVLRAVVQTHASAVPTASATLAVVEVVLGSPFQRDNKQMYYLNF</sequence>